<dbReference type="EC" id="1.1.99.28" evidence="3"/>
<feature type="domain" description="GFO/IDH/MocA-like oxidoreductase" evidence="2">
    <location>
        <begin position="127"/>
        <end position="245"/>
    </location>
</feature>
<dbReference type="eggNOG" id="COG0673">
    <property type="taxonomic scope" value="Bacteria"/>
</dbReference>
<dbReference type="Gene3D" id="3.40.50.720">
    <property type="entry name" value="NAD(P)-binding Rossmann-like Domain"/>
    <property type="match status" value="1"/>
</dbReference>
<dbReference type="InterPro" id="IPR055170">
    <property type="entry name" value="GFO_IDH_MocA-like_dom"/>
</dbReference>
<gene>
    <name evidence="3" type="ordered locus">RHA1_ro02475</name>
</gene>
<dbReference type="PATRIC" id="fig|101510.16.peg.2505"/>
<dbReference type="Proteomes" id="UP000008710">
    <property type="component" value="Chromosome"/>
</dbReference>
<dbReference type="Pfam" id="PF22725">
    <property type="entry name" value="GFO_IDH_MocA_C3"/>
    <property type="match status" value="1"/>
</dbReference>
<dbReference type="AlphaFoldDB" id="Q0SDV6"/>
<evidence type="ECO:0000259" key="1">
    <source>
        <dbReference type="Pfam" id="PF01408"/>
    </source>
</evidence>
<dbReference type="InterPro" id="IPR036291">
    <property type="entry name" value="NAD(P)-bd_dom_sf"/>
</dbReference>
<feature type="domain" description="Gfo/Idh/MocA-like oxidoreductase N-terminal" evidence="1">
    <location>
        <begin position="1"/>
        <end position="119"/>
    </location>
</feature>
<dbReference type="SUPFAM" id="SSF55347">
    <property type="entry name" value="Glyceraldehyde-3-phosphate dehydrogenase-like, C-terminal domain"/>
    <property type="match status" value="1"/>
</dbReference>
<dbReference type="HOGENOM" id="CLU_023194_1_3_11"/>
<organism evidence="3 4">
    <name type="scientific">Rhodococcus jostii (strain RHA1)</name>
    <dbReference type="NCBI Taxonomy" id="101510"/>
    <lineage>
        <taxon>Bacteria</taxon>
        <taxon>Bacillati</taxon>
        <taxon>Actinomycetota</taxon>
        <taxon>Actinomycetes</taxon>
        <taxon>Mycobacteriales</taxon>
        <taxon>Nocardiaceae</taxon>
        <taxon>Rhodococcus</taxon>
    </lineage>
</organism>
<dbReference type="KEGG" id="rha:RHA1_ro02475"/>
<dbReference type="InterPro" id="IPR051450">
    <property type="entry name" value="Gfo/Idh/MocA_Oxidoreductases"/>
</dbReference>
<evidence type="ECO:0000313" key="3">
    <source>
        <dbReference type="EMBL" id="ABG94280.1"/>
    </source>
</evidence>
<accession>Q0SDV6</accession>
<dbReference type="GO" id="GO:0000166">
    <property type="term" value="F:nucleotide binding"/>
    <property type="evidence" value="ECO:0007669"/>
    <property type="project" value="InterPro"/>
</dbReference>
<dbReference type="EMBL" id="CP000431">
    <property type="protein sequence ID" value="ABG94280.1"/>
    <property type="molecule type" value="Genomic_DNA"/>
</dbReference>
<evidence type="ECO:0000259" key="2">
    <source>
        <dbReference type="Pfam" id="PF22725"/>
    </source>
</evidence>
<dbReference type="PANTHER" id="PTHR43377:SF1">
    <property type="entry name" value="BILIVERDIN REDUCTASE A"/>
    <property type="match status" value="1"/>
</dbReference>
<sequence>MRWAILGASNIAATRVLPALRECGQTAAVVLSGDAARADDYRRTHDIESATGDLRDAVGGDVQAAYISSTNDKHFDHAMAAIDAGLHVLCEKPLSFDVTQAQKMVDAAAAAGVVFATNHHLRTHPVHRAARKLLAEGAIGDLLSVRVSNAILLRQALRGWRLDGVGGGVVLDLAVHDLDTLRFVTGMEPTTVTAVGVCQGLSEGPADAVMTSGVLGTSTLFSLHDAYTVPGAVTGFEIHGTSGTLVATDCMRPDPTGTLRVVADGQDTTVPLEIVDNLYAPGIRAFVDAVRGDGTPVATGHDGLRSVTAALAVLQSIDEGRAVRL</sequence>
<protein>
    <submittedName>
        <fullName evidence="3">Probable glucose-fructose oxidoreductase</fullName>
        <ecNumber evidence="3">1.1.99.28</ecNumber>
    </submittedName>
</protein>
<dbReference type="GO" id="GO:0047061">
    <property type="term" value="F:glucose-fructose oxidoreductase activity"/>
    <property type="evidence" value="ECO:0007669"/>
    <property type="project" value="UniProtKB-EC"/>
</dbReference>
<evidence type="ECO:0000313" key="4">
    <source>
        <dbReference type="Proteomes" id="UP000008710"/>
    </source>
</evidence>
<dbReference type="OrthoDB" id="9792085at2"/>
<dbReference type="Pfam" id="PF01408">
    <property type="entry name" value="GFO_IDH_MocA"/>
    <property type="match status" value="1"/>
</dbReference>
<dbReference type="PANTHER" id="PTHR43377">
    <property type="entry name" value="BILIVERDIN REDUCTASE A"/>
    <property type="match status" value="1"/>
</dbReference>
<dbReference type="InterPro" id="IPR000683">
    <property type="entry name" value="Gfo/Idh/MocA-like_OxRdtase_N"/>
</dbReference>
<dbReference type="RefSeq" id="WP_011595204.1">
    <property type="nucleotide sequence ID" value="NC_008268.1"/>
</dbReference>
<keyword evidence="3" id="KW-0560">Oxidoreductase</keyword>
<reference evidence="4" key="1">
    <citation type="journal article" date="2006" name="Proc. Natl. Acad. Sci. U.S.A.">
        <title>The complete genome of Rhodococcus sp. RHA1 provides insights into a catabolic powerhouse.</title>
        <authorList>
            <person name="McLeod M.P."/>
            <person name="Warren R.L."/>
            <person name="Hsiao W.W.L."/>
            <person name="Araki N."/>
            <person name="Myhre M."/>
            <person name="Fernandes C."/>
            <person name="Miyazawa D."/>
            <person name="Wong W."/>
            <person name="Lillquist A.L."/>
            <person name="Wang D."/>
            <person name="Dosanjh M."/>
            <person name="Hara H."/>
            <person name="Petrescu A."/>
            <person name="Morin R.D."/>
            <person name="Yang G."/>
            <person name="Stott J.M."/>
            <person name="Schein J.E."/>
            <person name="Shin H."/>
            <person name="Smailus D."/>
            <person name="Siddiqui A.S."/>
            <person name="Marra M.A."/>
            <person name="Jones S.J.M."/>
            <person name="Holt R."/>
            <person name="Brinkman F.S.L."/>
            <person name="Miyauchi K."/>
            <person name="Fukuda M."/>
            <person name="Davies J.E."/>
            <person name="Mohn W.W."/>
            <person name="Eltis L.D."/>
        </authorList>
    </citation>
    <scope>NUCLEOTIDE SEQUENCE [LARGE SCALE GENOMIC DNA]</scope>
    <source>
        <strain evidence="4">RHA1</strain>
    </source>
</reference>
<dbReference type="SUPFAM" id="SSF51735">
    <property type="entry name" value="NAD(P)-binding Rossmann-fold domains"/>
    <property type="match status" value="1"/>
</dbReference>
<dbReference type="Gene3D" id="3.30.360.10">
    <property type="entry name" value="Dihydrodipicolinate Reductase, domain 2"/>
    <property type="match status" value="1"/>
</dbReference>
<name>Q0SDV6_RHOJR</name>
<proteinExistence type="predicted"/>